<keyword evidence="3" id="KW-1185">Reference proteome</keyword>
<comment type="caution">
    <text evidence="2">The sequence shown here is derived from an EMBL/GenBank/DDBJ whole genome shotgun (WGS) entry which is preliminary data.</text>
</comment>
<dbReference type="AlphaFoldDB" id="A0AAD6Y1B4"/>
<dbReference type="Proteomes" id="UP001222325">
    <property type="component" value="Unassembled WGS sequence"/>
</dbReference>
<reference evidence="2" key="1">
    <citation type="submission" date="2023-03" db="EMBL/GenBank/DDBJ databases">
        <title>Massive genome expansion in bonnet fungi (Mycena s.s.) driven by repeated elements and novel gene families across ecological guilds.</title>
        <authorList>
            <consortium name="Lawrence Berkeley National Laboratory"/>
            <person name="Harder C.B."/>
            <person name="Miyauchi S."/>
            <person name="Viragh M."/>
            <person name="Kuo A."/>
            <person name="Thoen E."/>
            <person name="Andreopoulos B."/>
            <person name="Lu D."/>
            <person name="Skrede I."/>
            <person name="Drula E."/>
            <person name="Henrissat B."/>
            <person name="Morin E."/>
            <person name="Kohler A."/>
            <person name="Barry K."/>
            <person name="LaButti K."/>
            <person name="Morin E."/>
            <person name="Salamov A."/>
            <person name="Lipzen A."/>
            <person name="Mereny Z."/>
            <person name="Hegedus B."/>
            <person name="Baldrian P."/>
            <person name="Stursova M."/>
            <person name="Weitz H."/>
            <person name="Taylor A."/>
            <person name="Grigoriev I.V."/>
            <person name="Nagy L.G."/>
            <person name="Martin F."/>
            <person name="Kauserud H."/>
        </authorList>
    </citation>
    <scope>NUCLEOTIDE SEQUENCE</scope>
    <source>
        <strain evidence="2">CBHHK173m</strain>
    </source>
</reference>
<evidence type="ECO:0000256" key="1">
    <source>
        <dbReference type="SAM" id="Phobius"/>
    </source>
</evidence>
<gene>
    <name evidence="2" type="ORF">B0H15DRAFT_795991</name>
</gene>
<organism evidence="2 3">
    <name type="scientific">Mycena belliarum</name>
    <dbReference type="NCBI Taxonomy" id="1033014"/>
    <lineage>
        <taxon>Eukaryota</taxon>
        <taxon>Fungi</taxon>
        <taxon>Dikarya</taxon>
        <taxon>Basidiomycota</taxon>
        <taxon>Agaricomycotina</taxon>
        <taxon>Agaricomycetes</taxon>
        <taxon>Agaricomycetidae</taxon>
        <taxon>Agaricales</taxon>
        <taxon>Marasmiineae</taxon>
        <taxon>Mycenaceae</taxon>
        <taxon>Mycena</taxon>
    </lineage>
</organism>
<dbReference type="EMBL" id="JARJCN010000003">
    <property type="protein sequence ID" value="KAJ7102546.1"/>
    <property type="molecule type" value="Genomic_DNA"/>
</dbReference>
<keyword evidence="1" id="KW-0472">Membrane</keyword>
<protein>
    <submittedName>
        <fullName evidence="2">Uncharacterized protein</fullName>
    </submittedName>
</protein>
<evidence type="ECO:0000313" key="2">
    <source>
        <dbReference type="EMBL" id="KAJ7102546.1"/>
    </source>
</evidence>
<evidence type="ECO:0000313" key="3">
    <source>
        <dbReference type="Proteomes" id="UP001222325"/>
    </source>
</evidence>
<name>A0AAD6Y1B4_9AGAR</name>
<keyword evidence="1" id="KW-1133">Transmembrane helix</keyword>
<sequence length="140" mass="15182">MRPDIRELLNGALHSGETRCFDKKTPLTVVAIAGIVLGVIVLLSIGAVIFAVVRYRRNRKFQRTYVQNAQANANANNVVPPAYPPMAHVGQPHTQHMQPHNQALEQHNQAGNLVQNQAAYQSNAYTTPTAGIGGVSGYTV</sequence>
<proteinExistence type="predicted"/>
<dbReference type="CDD" id="cd12087">
    <property type="entry name" value="TM_EGFR-like"/>
    <property type="match status" value="1"/>
</dbReference>
<feature type="transmembrane region" description="Helical" evidence="1">
    <location>
        <begin position="29"/>
        <end position="53"/>
    </location>
</feature>
<keyword evidence="1" id="KW-0812">Transmembrane</keyword>
<accession>A0AAD6Y1B4</accession>